<evidence type="ECO:0000313" key="10">
    <source>
        <dbReference type="Proteomes" id="UP001230504"/>
    </source>
</evidence>
<dbReference type="EMBL" id="JAHLJV010000034">
    <property type="protein sequence ID" value="KAK1590082.1"/>
    <property type="molecule type" value="Genomic_DNA"/>
</dbReference>
<keyword evidence="5" id="KW-0560">Oxidoreductase</keyword>
<comment type="caution">
    <text evidence="9">The sequence shown here is derived from an EMBL/GenBank/DDBJ whole genome shotgun (WGS) entry which is preliminary data.</text>
</comment>
<dbReference type="PANTHER" id="PTHR13789:SF318">
    <property type="entry name" value="GERANYLGERANYL DIPHOSPHATE REDUCTASE"/>
    <property type="match status" value="1"/>
</dbReference>
<dbReference type="Proteomes" id="UP001230504">
    <property type="component" value="Unassembled WGS sequence"/>
</dbReference>
<dbReference type="GO" id="GO:0071949">
    <property type="term" value="F:FAD binding"/>
    <property type="evidence" value="ECO:0007669"/>
    <property type="project" value="InterPro"/>
</dbReference>
<dbReference type="InterPro" id="IPR002938">
    <property type="entry name" value="FAD-bd"/>
</dbReference>
<feature type="region of interest" description="Disordered" evidence="7">
    <location>
        <begin position="289"/>
        <end position="322"/>
    </location>
</feature>
<comment type="cofactor">
    <cofactor evidence="1">
        <name>FAD</name>
        <dbReference type="ChEBI" id="CHEBI:57692"/>
    </cofactor>
</comment>
<dbReference type="PANTHER" id="PTHR13789">
    <property type="entry name" value="MONOOXYGENASE"/>
    <property type="match status" value="1"/>
</dbReference>
<protein>
    <recommendedName>
        <fullName evidence="8">FAD-binding domain-containing protein</fullName>
    </recommendedName>
</protein>
<dbReference type="RefSeq" id="XP_060413594.1">
    <property type="nucleotide sequence ID" value="XM_060561191.1"/>
</dbReference>
<evidence type="ECO:0000256" key="7">
    <source>
        <dbReference type="SAM" id="MobiDB-lite"/>
    </source>
</evidence>
<evidence type="ECO:0000256" key="4">
    <source>
        <dbReference type="ARBA" id="ARBA00022827"/>
    </source>
</evidence>
<dbReference type="InterPro" id="IPR050493">
    <property type="entry name" value="FAD-dep_Monooxygenase_BioMet"/>
</dbReference>
<feature type="region of interest" description="Disordered" evidence="7">
    <location>
        <begin position="46"/>
        <end position="67"/>
    </location>
</feature>
<organism evidence="9 10">
    <name type="scientific">Colletotrichum navitas</name>
    <dbReference type="NCBI Taxonomy" id="681940"/>
    <lineage>
        <taxon>Eukaryota</taxon>
        <taxon>Fungi</taxon>
        <taxon>Dikarya</taxon>
        <taxon>Ascomycota</taxon>
        <taxon>Pezizomycotina</taxon>
        <taxon>Sordariomycetes</taxon>
        <taxon>Hypocreomycetidae</taxon>
        <taxon>Glomerellales</taxon>
        <taxon>Glomerellaceae</taxon>
        <taxon>Colletotrichum</taxon>
        <taxon>Colletotrichum graminicola species complex</taxon>
    </lineage>
</organism>
<keyword evidence="4" id="KW-0274">FAD</keyword>
<keyword evidence="3" id="KW-0285">Flavoprotein</keyword>
<dbReference type="InterPro" id="IPR036188">
    <property type="entry name" value="FAD/NAD-bd_sf"/>
</dbReference>
<evidence type="ECO:0000313" key="9">
    <source>
        <dbReference type="EMBL" id="KAK1590082.1"/>
    </source>
</evidence>
<feature type="compositionally biased region" description="Basic and acidic residues" evidence="7">
    <location>
        <begin position="178"/>
        <end position="187"/>
    </location>
</feature>
<feature type="domain" description="FAD-binding" evidence="8">
    <location>
        <begin position="394"/>
        <end position="432"/>
    </location>
</feature>
<evidence type="ECO:0000256" key="5">
    <source>
        <dbReference type="ARBA" id="ARBA00023002"/>
    </source>
</evidence>
<dbReference type="PRINTS" id="PR00420">
    <property type="entry name" value="RNGMNOXGNASE"/>
</dbReference>
<keyword evidence="10" id="KW-1185">Reference proteome</keyword>
<name>A0AAD8PZN7_9PEZI</name>
<evidence type="ECO:0000256" key="3">
    <source>
        <dbReference type="ARBA" id="ARBA00022630"/>
    </source>
</evidence>
<evidence type="ECO:0000256" key="2">
    <source>
        <dbReference type="ARBA" id="ARBA00007992"/>
    </source>
</evidence>
<reference evidence="9" key="1">
    <citation type="submission" date="2021-06" db="EMBL/GenBank/DDBJ databases">
        <title>Comparative genomics, transcriptomics and evolutionary studies reveal genomic signatures of adaptation to plant cell wall in hemibiotrophic fungi.</title>
        <authorList>
            <consortium name="DOE Joint Genome Institute"/>
            <person name="Baroncelli R."/>
            <person name="Diaz J.F."/>
            <person name="Benocci T."/>
            <person name="Peng M."/>
            <person name="Battaglia E."/>
            <person name="Haridas S."/>
            <person name="Andreopoulos W."/>
            <person name="Labutti K."/>
            <person name="Pangilinan J."/>
            <person name="Floch G.L."/>
            <person name="Makela M.R."/>
            <person name="Henrissat B."/>
            <person name="Grigoriev I.V."/>
            <person name="Crouch J.A."/>
            <person name="De Vries R.P."/>
            <person name="Sukno S.A."/>
            <person name="Thon M.R."/>
        </authorList>
    </citation>
    <scope>NUCLEOTIDE SEQUENCE</scope>
    <source>
        <strain evidence="9">CBS 125086</strain>
    </source>
</reference>
<evidence type="ECO:0000256" key="6">
    <source>
        <dbReference type="ARBA" id="ARBA00023033"/>
    </source>
</evidence>
<sequence>MTLPAPKVVGICGAAIAGPTLALHLLSHPVLRTLFRPVLFDQSPAPAPVTGGGGSSPSSPSTNHQRAGASVALLPNGLHSLLALGLGDAIRKHGYECGDLTLWSGPSSLDRDADTPLTHLKTMVNGFWSHDMQMGAMYFERAGLQSLLVDRVRELGGEVRWSKRAVRFEHLASSSSNTEEKDGHGDGQTRVGFADGTHLDVDLLVGADGGYSDVRRHILNLRNPDTSERRWLPDHMGMTGIYGMSSADKMPASHAPERPFSESHSVWLPQGFLATGPCPGRMVRWDLILPEHTPPGPRPEPAEDSSAASKDMDDPTPGLGGAEEQWHAAIASGQYPRSITIAILRAHMRLRHPFAGNFKTMLDSADRIIHTPLRQRVWKEDEIRWSAPGGCSGGDVVLLGDAARLMLPTSGQGTGFAIEDATVLASMLLKHCSPAAVIGTAPGARGELRAAVEEYARLRVPRSEKMATAASWVGSVGLGSTWFYRLLRKYASKMSPGADLKYVLIMPSFLMPSWLRRPKTHGPWMRVMA</sequence>
<dbReference type="Pfam" id="PF01494">
    <property type="entry name" value="FAD_binding_3"/>
    <property type="match status" value="1"/>
</dbReference>
<evidence type="ECO:0000256" key="1">
    <source>
        <dbReference type="ARBA" id="ARBA00001974"/>
    </source>
</evidence>
<keyword evidence="6" id="KW-0503">Monooxygenase</keyword>
<evidence type="ECO:0000259" key="8">
    <source>
        <dbReference type="Pfam" id="PF01494"/>
    </source>
</evidence>
<proteinExistence type="inferred from homology"/>
<accession>A0AAD8PZN7</accession>
<gene>
    <name evidence="9" type="ORF">LY79DRAFT_590726</name>
</gene>
<comment type="similarity">
    <text evidence="2">Belongs to the paxM FAD-dependent monooxygenase family.</text>
</comment>
<dbReference type="SUPFAM" id="SSF51905">
    <property type="entry name" value="FAD/NAD(P)-binding domain"/>
    <property type="match status" value="1"/>
</dbReference>
<dbReference type="AlphaFoldDB" id="A0AAD8PZN7"/>
<dbReference type="Gene3D" id="3.50.50.60">
    <property type="entry name" value="FAD/NAD(P)-binding domain"/>
    <property type="match status" value="1"/>
</dbReference>
<dbReference type="GO" id="GO:0004497">
    <property type="term" value="F:monooxygenase activity"/>
    <property type="evidence" value="ECO:0007669"/>
    <property type="project" value="UniProtKB-KW"/>
</dbReference>
<dbReference type="GeneID" id="85445431"/>
<feature type="region of interest" description="Disordered" evidence="7">
    <location>
        <begin position="172"/>
        <end position="191"/>
    </location>
</feature>